<dbReference type="Proteomes" id="UP000001307">
    <property type="component" value="Unassembled WGS sequence"/>
</dbReference>
<proteinExistence type="predicted"/>
<keyword evidence="2" id="KW-1185">Reference proteome</keyword>
<dbReference type="InterPro" id="IPR016024">
    <property type="entry name" value="ARM-type_fold"/>
</dbReference>
<gene>
    <name evidence="1" type="ORF">GSOID_T00008836001</name>
</gene>
<dbReference type="Gene3D" id="1.25.40.180">
    <property type="match status" value="1"/>
</dbReference>
<dbReference type="SUPFAM" id="SSF48371">
    <property type="entry name" value="ARM repeat"/>
    <property type="match status" value="1"/>
</dbReference>
<name>E4WVD0_OIKDI</name>
<evidence type="ECO:0008006" key="3">
    <source>
        <dbReference type="Google" id="ProtNLM"/>
    </source>
</evidence>
<sequence>MSEDQSKPVKQSKVPSHDQILEYLTMENTRNKRKLALDDEFIKAQARVDPYNYETLEAAVKRIYAECVRKPQYASTYTIFCLKVYHKLGDIGFCLDETGKYVSTTYEDAAAANMKWRGFWEILVELLRTNFYSENKEQGLIRMIGELYNCNMISRRLLQRIYFDLMHRQTAQDIIALTQLTYAVNDRLINGPAKQFVKEEMHPSQKEAERRFGHMIFEGLKIFIPKVLQEQQLHDNVAMELQNLYNTVVFSLTKIK</sequence>
<evidence type="ECO:0000313" key="2">
    <source>
        <dbReference type="Proteomes" id="UP000001307"/>
    </source>
</evidence>
<reference evidence="1" key="1">
    <citation type="journal article" date="2010" name="Science">
        <title>Plasticity of animal genome architecture unmasked by rapid evolution of a pelagic tunicate.</title>
        <authorList>
            <person name="Denoeud F."/>
            <person name="Henriet S."/>
            <person name="Mungpakdee S."/>
            <person name="Aury J.M."/>
            <person name="Da Silva C."/>
            <person name="Brinkmann H."/>
            <person name="Mikhaleva J."/>
            <person name="Olsen L.C."/>
            <person name="Jubin C."/>
            <person name="Canestro C."/>
            <person name="Bouquet J.M."/>
            <person name="Danks G."/>
            <person name="Poulain J."/>
            <person name="Campsteijn C."/>
            <person name="Adamski M."/>
            <person name="Cross I."/>
            <person name="Yadetie F."/>
            <person name="Muffato M."/>
            <person name="Louis A."/>
            <person name="Butcher S."/>
            <person name="Tsagkogeorga G."/>
            <person name="Konrad A."/>
            <person name="Singh S."/>
            <person name="Jensen M.F."/>
            <person name="Cong E.H."/>
            <person name="Eikeseth-Otteraa H."/>
            <person name="Noel B."/>
            <person name="Anthouard V."/>
            <person name="Porcel B.M."/>
            <person name="Kachouri-Lafond R."/>
            <person name="Nishino A."/>
            <person name="Ugolini M."/>
            <person name="Chourrout P."/>
            <person name="Nishida H."/>
            <person name="Aasland R."/>
            <person name="Huzurbazar S."/>
            <person name="Westhof E."/>
            <person name="Delsuc F."/>
            <person name="Lehrach H."/>
            <person name="Reinhardt R."/>
            <person name="Weissenbach J."/>
            <person name="Roy S.W."/>
            <person name="Artiguenave F."/>
            <person name="Postlethwait J.H."/>
            <person name="Manak J.R."/>
            <person name="Thompson E.M."/>
            <person name="Jaillon O."/>
            <person name="Du Pasquier L."/>
            <person name="Boudinot P."/>
            <person name="Liberles D.A."/>
            <person name="Volff J.N."/>
            <person name="Philippe H."/>
            <person name="Lenhard B."/>
            <person name="Roest Crollius H."/>
            <person name="Wincker P."/>
            <person name="Chourrout D."/>
        </authorList>
    </citation>
    <scope>NUCLEOTIDE SEQUENCE [LARGE SCALE GENOMIC DNA]</scope>
</reference>
<protein>
    <recommendedName>
        <fullName evidence="3">MIF4G domain-containing protein</fullName>
    </recommendedName>
</protein>
<dbReference type="EMBL" id="FN653017">
    <property type="protein sequence ID" value="CBY21083.1"/>
    <property type="molecule type" value="Genomic_DNA"/>
</dbReference>
<organism evidence="1">
    <name type="scientific">Oikopleura dioica</name>
    <name type="common">Tunicate</name>
    <dbReference type="NCBI Taxonomy" id="34765"/>
    <lineage>
        <taxon>Eukaryota</taxon>
        <taxon>Metazoa</taxon>
        <taxon>Chordata</taxon>
        <taxon>Tunicata</taxon>
        <taxon>Appendicularia</taxon>
        <taxon>Copelata</taxon>
        <taxon>Oikopleuridae</taxon>
        <taxon>Oikopleura</taxon>
    </lineage>
</organism>
<accession>E4WVD0</accession>
<dbReference type="AlphaFoldDB" id="E4WVD0"/>
<dbReference type="InParanoid" id="E4WVD0"/>
<evidence type="ECO:0000313" key="1">
    <source>
        <dbReference type="EMBL" id="CBY21083.1"/>
    </source>
</evidence>